<proteinExistence type="predicted"/>
<dbReference type="Proteomes" id="UP000886595">
    <property type="component" value="Unassembled WGS sequence"/>
</dbReference>
<dbReference type="AlphaFoldDB" id="A0A8X7SA78"/>
<sequence length="295" mass="32712">MAIVFSDEVASVVYVGDRIFVSKCWYPADCRVGHCWCDFIRSPLPFIMLVMVYVDSTMGCSFSITISISLPHPLIQVLSQRFYKLMLSDEWMSLVWYVGLSCGLFPSPALVHPFTAVCSSFTAVCSPFFAVLKSFQLWQLNGFLPHVFIHHVNRVLLEVYCPVSSVMEFVVLSISSSILCGCVAGSLMLKIRDTSITEVVIKSFVAMLKIVDCALAAASILGVISLIVVSNFQGFVSLYSLMVVEIRGLLDVISCLSVLYAPILLCCIYFFVIVVCFAWMALFSCCMNTFSILGE</sequence>
<feature type="transmembrane region" description="Helical" evidence="1">
    <location>
        <begin position="91"/>
        <end position="111"/>
    </location>
</feature>
<keyword evidence="1" id="KW-1133">Transmembrane helix</keyword>
<keyword evidence="1" id="KW-0472">Membrane</keyword>
<comment type="caution">
    <text evidence="2">The sequence shown here is derived from an EMBL/GenBank/DDBJ whole genome shotgun (WGS) entry which is preliminary data.</text>
</comment>
<dbReference type="OrthoDB" id="1113611at2759"/>
<name>A0A8X7SA78_BRACI</name>
<dbReference type="EMBL" id="JAAMPC010000007">
    <property type="protein sequence ID" value="KAG2303788.1"/>
    <property type="molecule type" value="Genomic_DNA"/>
</dbReference>
<feature type="transmembrane region" description="Helical" evidence="1">
    <location>
        <begin position="46"/>
        <end position="70"/>
    </location>
</feature>
<organism evidence="2 3">
    <name type="scientific">Brassica carinata</name>
    <name type="common">Ethiopian mustard</name>
    <name type="synonym">Abyssinian cabbage</name>
    <dbReference type="NCBI Taxonomy" id="52824"/>
    <lineage>
        <taxon>Eukaryota</taxon>
        <taxon>Viridiplantae</taxon>
        <taxon>Streptophyta</taxon>
        <taxon>Embryophyta</taxon>
        <taxon>Tracheophyta</taxon>
        <taxon>Spermatophyta</taxon>
        <taxon>Magnoliopsida</taxon>
        <taxon>eudicotyledons</taxon>
        <taxon>Gunneridae</taxon>
        <taxon>Pentapetalae</taxon>
        <taxon>rosids</taxon>
        <taxon>malvids</taxon>
        <taxon>Brassicales</taxon>
        <taxon>Brassicaceae</taxon>
        <taxon>Brassiceae</taxon>
        <taxon>Brassica</taxon>
    </lineage>
</organism>
<gene>
    <name evidence="2" type="ORF">Bca52824_032439</name>
</gene>
<evidence type="ECO:0000313" key="2">
    <source>
        <dbReference type="EMBL" id="KAG2303788.1"/>
    </source>
</evidence>
<evidence type="ECO:0000313" key="3">
    <source>
        <dbReference type="Proteomes" id="UP000886595"/>
    </source>
</evidence>
<accession>A0A8X7SA78</accession>
<reference evidence="2 3" key="1">
    <citation type="submission" date="2020-02" db="EMBL/GenBank/DDBJ databases">
        <authorList>
            <person name="Ma Q."/>
            <person name="Huang Y."/>
            <person name="Song X."/>
            <person name="Pei D."/>
        </authorList>
    </citation>
    <scope>NUCLEOTIDE SEQUENCE [LARGE SCALE GENOMIC DNA]</scope>
    <source>
        <strain evidence="2">Sxm20200214</strain>
        <tissue evidence="2">Leaf</tissue>
    </source>
</reference>
<feature type="transmembrane region" description="Helical" evidence="1">
    <location>
        <begin position="169"/>
        <end position="189"/>
    </location>
</feature>
<feature type="transmembrane region" description="Helical" evidence="1">
    <location>
        <begin position="259"/>
        <end position="283"/>
    </location>
</feature>
<evidence type="ECO:0000256" key="1">
    <source>
        <dbReference type="SAM" id="Phobius"/>
    </source>
</evidence>
<protein>
    <submittedName>
        <fullName evidence="2">Uncharacterized protein</fullName>
    </submittedName>
</protein>
<feature type="transmembrane region" description="Helical" evidence="1">
    <location>
        <begin position="210"/>
        <end position="239"/>
    </location>
</feature>
<keyword evidence="1" id="KW-0812">Transmembrane</keyword>
<keyword evidence="3" id="KW-1185">Reference proteome</keyword>